<keyword evidence="14" id="KW-1185">Reference proteome</keyword>
<dbReference type="GO" id="GO:0003723">
    <property type="term" value="F:RNA binding"/>
    <property type="evidence" value="ECO:0007669"/>
    <property type="project" value="TreeGrafter"/>
</dbReference>
<accession>A0A182MWF3</accession>
<keyword evidence="5" id="KW-0963">Cytoplasm</keyword>
<evidence type="ECO:0000256" key="8">
    <source>
        <dbReference type="ARBA" id="ARBA00022840"/>
    </source>
</evidence>
<dbReference type="GO" id="GO:0005524">
    <property type="term" value="F:ATP binding"/>
    <property type="evidence" value="ECO:0007669"/>
    <property type="project" value="UniProtKB-KW"/>
</dbReference>
<comment type="catalytic activity">
    <reaction evidence="11">
        <text>tRNA(Asp) + L-aspartate + ATP = L-aspartyl-tRNA(Asp) + AMP + diphosphate</text>
        <dbReference type="Rhea" id="RHEA:19649"/>
        <dbReference type="Rhea" id="RHEA-COMP:9660"/>
        <dbReference type="Rhea" id="RHEA-COMP:9678"/>
        <dbReference type="ChEBI" id="CHEBI:29991"/>
        <dbReference type="ChEBI" id="CHEBI:30616"/>
        <dbReference type="ChEBI" id="CHEBI:33019"/>
        <dbReference type="ChEBI" id="CHEBI:78442"/>
        <dbReference type="ChEBI" id="CHEBI:78516"/>
        <dbReference type="ChEBI" id="CHEBI:456215"/>
        <dbReference type="EC" id="6.1.1.12"/>
    </reaction>
</comment>
<proteinExistence type="inferred from homology"/>
<dbReference type="GO" id="GO:0006422">
    <property type="term" value="P:aspartyl-tRNA aminoacylation"/>
    <property type="evidence" value="ECO:0007669"/>
    <property type="project" value="InterPro"/>
</dbReference>
<dbReference type="GO" id="GO:0017101">
    <property type="term" value="C:aminoacyl-tRNA synthetase multienzyme complex"/>
    <property type="evidence" value="ECO:0007669"/>
    <property type="project" value="TreeGrafter"/>
</dbReference>
<evidence type="ECO:0000256" key="1">
    <source>
        <dbReference type="ARBA" id="ARBA00004496"/>
    </source>
</evidence>
<dbReference type="PANTHER" id="PTHR43450:SF1">
    <property type="entry name" value="ASPARTATE--TRNA LIGASE, CYTOPLASMIC"/>
    <property type="match status" value="1"/>
</dbReference>
<evidence type="ECO:0000256" key="6">
    <source>
        <dbReference type="ARBA" id="ARBA00022598"/>
    </source>
</evidence>
<dbReference type="InterPro" id="IPR045864">
    <property type="entry name" value="aa-tRNA-synth_II/BPL/LPL"/>
</dbReference>
<evidence type="ECO:0000256" key="10">
    <source>
        <dbReference type="ARBA" id="ARBA00023146"/>
    </source>
</evidence>
<keyword evidence="6" id="KW-0436">Ligase</keyword>
<evidence type="ECO:0000259" key="12">
    <source>
        <dbReference type="PROSITE" id="PS50862"/>
    </source>
</evidence>
<evidence type="ECO:0000256" key="3">
    <source>
        <dbReference type="ARBA" id="ARBA00012841"/>
    </source>
</evidence>
<dbReference type="InterPro" id="IPR002312">
    <property type="entry name" value="Asp/Asn-tRNA-synth_IIb"/>
</dbReference>
<dbReference type="Proteomes" id="UP000075883">
    <property type="component" value="Unassembled WGS sequence"/>
</dbReference>
<dbReference type="EnsemblMetazoa" id="ACUA027920-RA">
    <property type="protein sequence ID" value="ACUA027920-PA"/>
    <property type="gene ID" value="ACUA027920"/>
</dbReference>
<keyword evidence="10" id="KW-0030">Aminoacyl-tRNA synthetase</keyword>
<evidence type="ECO:0000256" key="9">
    <source>
        <dbReference type="ARBA" id="ARBA00022917"/>
    </source>
</evidence>
<dbReference type="PANTHER" id="PTHR43450">
    <property type="entry name" value="ASPARTYL-TRNA SYNTHETASE"/>
    <property type="match status" value="1"/>
</dbReference>
<evidence type="ECO:0000256" key="4">
    <source>
        <dbReference type="ARBA" id="ARBA00018853"/>
    </source>
</evidence>
<dbReference type="Pfam" id="PF00152">
    <property type="entry name" value="tRNA-synt_2"/>
    <property type="match status" value="1"/>
</dbReference>
<organism evidence="13 14">
    <name type="scientific">Anopheles culicifacies</name>
    <dbReference type="NCBI Taxonomy" id="139723"/>
    <lineage>
        <taxon>Eukaryota</taxon>
        <taxon>Metazoa</taxon>
        <taxon>Ecdysozoa</taxon>
        <taxon>Arthropoda</taxon>
        <taxon>Hexapoda</taxon>
        <taxon>Insecta</taxon>
        <taxon>Pterygota</taxon>
        <taxon>Neoptera</taxon>
        <taxon>Endopterygota</taxon>
        <taxon>Diptera</taxon>
        <taxon>Nematocera</taxon>
        <taxon>Culicoidea</taxon>
        <taxon>Culicidae</taxon>
        <taxon>Anophelinae</taxon>
        <taxon>Anopheles</taxon>
        <taxon>culicifacies species complex</taxon>
    </lineage>
</organism>
<keyword evidence="8" id="KW-0067">ATP-binding</keyword>
<dbReference type="STRING" id="139723.A0A182MWF3"/>
<evidence type="ECO:0000256" key="5">
    <source>
        <dbReference type="ARBA" id="ARBA00022490"/>
    </source>
</evidence>
<dbReference type="SUPFAM" id="SSF55681">
    <property type="entry name" value="Class II aaRS and biotin synthetases"/>
    <property type="match status" value="1"/>
</dbReference>
<feature type="domain" description="Aminoacyl-transfer RNA synthetases class-II family profile" evidence="12">
    <location>
        <begin position="1"/>
        <end position="156"/>
    </location>
</feature>
<comment type="subcellular location">
    <subcellularLocation>
        <location evidence="1">Cytoplasm</location>
    </subcellularLocation>
</comment>
<dbReference type="Gene3D" id="3.30.930.10">
    <property type="entry name" value="Bira Bifunctional Protein, Domain 2"/>
    <property type="match status" value="1"/>
</dbReference>
<dbReference type="InterPro" id="IPR004364">
    <property type="entry name" value="Aa-tRNA-synt_II"/>
</dbReference>
<evidence type="ECO:0000256" key="2">
    <source>
        <dbReference type="ARBA" id="ARBA00005312"/>
    </source>
</evidence>
<reference evidence="14" key="1">
    <citation type="submission" date="2013-09" db="EMBL/GenBank/DDBJ databases">
        <title>The Genome Sequence of Anopheles culicifacies species A.</title>
        <authorList>
            <consortium name="The Broad Institute Genomics Platform"/>
            <person name="Neafsey D.E."/>
            <person name="Besansky N."/>
            <person name="Howell P."/>
            <person name="Walton C."/>
            <person name="Young S.K."/>
            <person name="Zeng Q."/>
            <person name="Gargeya S."/>
            <person name="Fitzgerald M."/>
            <person name="Haas B."/>
            <person name="Abouelleil A."/>
            <person name="Allen A.W."/>
            <person name="Alvarado L."/>
            <person name="Arachchi H.M."/>
            <person name="Berlin A.M."/>
            <person name="Chapman S.B."/>
            <person name="Gainer-Dewar J."/>
            <person name="Goldberg J."/>
            <person name="Griggs A."/>
            <person name="Gujja S."/>
            <person name="Hansen M."/>
            <person name="Howarth C."/>
            <person name="Imamovic A."/>
            <person name="Ireland A."/>
            <person name="Larimer J."/>
            <person name="McCowan C."/>
            <person name="Murphy C."/>
            <person name="Pearson M."/>
            <person name="Poon T.W."/>
            <person name="Priest M."/>
            <person name="Roberts A."/>
            <person name="Saif S."/>
            <person name="Shea T."/>
            <person name="Sisk P."/>
            <person name="Sykes S."/>
            <person name="Wortman J."/>
            <person name="Nusbaum C."/>
            <person name="Birren B."/>
        </authorList>
    </citation>
    <scope>NUCLEOTIDE SEQUENCE [LARGE SCALE GENOMIC DNA]</scope>
    <source>
        <strain evidence="14">A-37</strain>
    </source>
</reference>
<dbReference type="GO" id="GO:0005829">
    <property type="term" value="C:cytosol"/>
    <property type="evidence" value="ECO:0007669"/>
    <property type="project" value="TreeGrafter"/>
</dbReference>
<dbReference type="VEuPathDB" id="VectorBase:ACUA027920"/>
<sequence length="156" mass="17771">MEFAQAVAMLREAGVQMDDEEDLSTPSEKLLGRLVKAKYDTDFYILDKFPLAVRPFYTMPDPANQKYSNSYDMFMRGEEILSGAQRIHDPEYLIERAKLHGIDLSKIAAYIDAFRYGCPPHAGGGIGMERVVMLYLGLDNIRKTSMFPRDPKRLTP</sequence>
<dbReference type="PROSITE" id="PS50862">
    <property type="entry name" value="AA_TRNA_LIGASE_II"/>
    <property type="match status" value="1"/>
</dbReference>
<keyword evidence="7" id="KW-0547">Nucleotide-binding</keyword>
<keyword evidence="9" id="KW-0648">Protein biosynthesis</keyword>
<evidence type="ECO:0000313" key="14">
    <source>
        <dbReference type="Proteomes" id="UP000075883"/>
    </source>
</evidence>
<dbReference type="InterPro" id="IPR006195">
    <property type="entry name" value="aa-tRNA-synth_II"/>
</dbReference>
<dbReference type="PRINTS" id="PR01042">
    <property type="entry name" value="TRNASYNTHASP"/>
</dbReference>
<protein>
    <recommendedName>
        <fullName evidence="4">Aspartate--tRNA ligase, cytoplasmic</fullName>
        <ecNumber evidence="3">6.1.1.12</ecNumber>
    </recommendedName>
</protein>
<evidence type="ECO:0000313" key="13">
    <source>
        <dbReference type="EnsemblMetazoa" id="ACUA027920-PA"/>
    </source>
</evidence>
<evidence type="ECO:0000256" key="7">
    <source>
        <dbReference type="ARBA" id="ARBA00022741"/>
    </source>
</evidence>
<dbReference type="InterPro" id="IPR004523">
    <property type="entry name" value="Asp-tRNA_synthase_2"/>
</dbReference>
<name>A0A182MWF3_9DIPT</name>
<dbReference type="AlphaFoldDB" id="A0A182MWF3"/>
<comment type="similarity">
    <text evidence="2">Belongs to the class-II aminoacyl-tRNA synthetase family. Type 2 subfamily.</text>
</comment>
<dbReference type="EMBL" id="AXCM01010353">
    <property type="status" value="NOT_ANNOTATED_CDS"/>
    <property type="molecule type" value="Genomic_DNA"/>
</dbReference>
<dbReference type="EC" id="6.1.1.12" evidence="3"/>
<dbReference type="GO" id="GO:0004815">
    <property type="term" value="F:aspartate-tRNA ligase activity"/>
    <property type="evidence" value="ECO:0007669"/>
    <property type="project" value="UniProtKB-EC"/>
</dbReference>
<reference evidence="13" key="2">
    <citation type="submission" date="2020-05" db="UniProtKB">
        <authorList>
            <consortium name="EnsemblMetazoa"/>
        </authorList>
    </citation>
    <scope>IDENTIFICATION</scope>
    <source>
        <strain evidence="13">A-37</strain>
    </source>
</reference>
<evidence type="ECO:0000256" key="11">
    <source>
        <dbReference type="ARBA" id="ARBA00047904"/>
    </source>
</evidence>